<evidence type="ECO:0000256" key="3">
    <source>
        <dbReference type="ARBA" id="ARBA00023002"/>
    </source>
</evidence>
<keyword evidence="3 7" id="KW-0560">Oxidoreductase</keyword>
<dbReference type="SUPFAM" id="SSF53720">
    <property type="entry name" value="ALDH-like"/>
    <property type="match status" value="1"/>
</dbReference>
<dbReference type="Gene3D" id="3.40.50.720">
    <property type="entry name" value="NAD(P)-binding Rossmann-like Domain"/>
    <property type="match status" value="1"/>
</dbReference>
<dbReference type="PANTHER" id="PTHR11699">
    <property type="entry name" value="ALDEHYDE DEHYDROGENASE-RELATED"/>
    <property type="match status" value="1"/>
</dbReference>
<dbReference type="InterPro" id="IPR000683">
    <property type="entry name" value="Gfo/Idh/MocA-like_OxRdtase_N"/>
</dbReference>
<feature type="domain" description="Aldehyde dehydrogenase" evidence="8">
    <location>
        <begin position="2"/>
        <end position="241"/>
    </location>
</feature>
<dbReference type="InterPro" id="IPR016162">
    <property type="entry name" value="Ald_DH_N"/>
</dbReference>
<evidence type="ECO:0000256" key="4">
    <source>
        <dbReference type="ARBA" id="ARBA00024226"/>
    </source>
</evidence>
<dbReference type="Gene3D" id="3.30.360.10">
    <property type="entry name" value="Dihydrodipicolinate Reductase, domain 2"/>
    <property type="match status" value="1"/>
</dbReference>
<dbReference type="InterPro" id="IPR029510">
    <property type="entry name" value="Ald_DH_CS_GLU"/>
</dbReference>
<comment type="similarity">
    <text evidence="2">Belongs to the Gfo/Idh/MocA family.</text>
</comment>
<dbReference type="EMBL" id="ML741777">
    <property type="protein sequence ID" value="KAE8329735.1"/>
    <property type="molecule type" value="Genomic_DNA"/>
</dbReference>
<comment type="similarity">
    <text evidence="1 7">Belongs to the aldehyde dehydrogenase family.</text>
</comment>
<comment type="catalytic activity">
    <reaction evidence="5">
        <text>an aldehyde + NAD(+) + H2O = a carboxylate + NADH + 2 H(+)</text>
        <dbReference type="Rhea" id="RHEA:16185"/>
        <dbReference type="ChEBI" id="CHEBI:15377"/>
        <dbReference type="ChEBI" id="CHEBI:15378"/>
        <dbReference type="ChEBI" id="CHEBI:17478"/>
        <dbReference type="ChEBI" id="CHEBI:29067"/>
        <dbReference type="ChEBI" id="CHEBI:57540"/>
        <dbReference type="ChEBI" id="CHEBI:57945"/>
        <dbReference type="EC" id="1.2.1.3"/>
    </reaction>
</comment>
<accession>A0A5N6X931</accession>
<dbReference type="Proteomes" id="UP000325945">
    <property type="component" value="Unassembled WGS sequence"/>
</dbReference>
<evidence type="ECO:0000256" key="7">
    <source>
        <dbReference type="RuleBase" id="RU003345"/>
    </source>
</evidence>
<dbReference type="GO" id="GO:0004029">
    <property type="term" value="F:aldehyde dehydrogenase (NAD+) activity"/>
    <property type="evidence" value="ECO:0007669"/>
    <property type="project" value="UniProtKB-EC"/>
</dbReference>
<dbReference type="SUPFAM" id="SSF55347">
    <property type="entry name" value="Glyceraldehyde-3-phosphate dehydrogenase-like, C-terminal domain"/>
    <property type="match status" value="1"/>
</dbReference>
<reference evidence="12" key="1">
    <citation type="submission" date="2019-04" db="EMBL/GenBank/DDBJ databases">
        <title>Friends and foes A comparative genomics studyof 23 Aspergillus species from section Flavi.</title>
        <authorList>
            <consortium name="DOE Joint Genome Institute"/>
            <person name="Kjaerbolling I."/>
            <person name="Vesth T."/>
            <person name="Frisvad J.C."/>
            <person name="Nybo J.L."/>
            <person name="Theobald S."/>
            <person name="Kildgaard S."/>
            <person name="Isbrandt T."/>
            <person name="Kuo A."/>
            <person name="Sato A."/>
            <person name="Lyhne E.K."/>
            <person name="Kogle M.E."/>
            <person name="Wiebenga A."/>
            <person name="Kun R.S."/>
            <person name="Lubbers R.J."/>
            <person name="Makela M.R."/>
            <person name="Barry K."/>
            <person name="Chovatia M."/>
            <person name="Clum A."/>
            <person name="Daum C."/>
            <person name="Haridas S."/>
            <person name="He G."/>
            <person name="LaButti K."/>
            <person name="Lipzen A."/>
            <person name="Mondo S."/>
            <person name="Riley R."/>
            <person name="Salamov A."/>
            <person name="Simmons B.A."/>
            <person name="Magnuson J.K."/>
            <person name="Henrissat B."/>
            <person name="Mortensen U.H."/>
            <person name="Larsen T.O."/>
            <person name="Devries R.P."/>
            <person name="Grigoriev I.V."/>
            <person name="Machida M."/>
            <person name="Baker S.E."/>
            <person name="Andersen M.R."/>
        </authorList>
    </citation>
    <scope>NUCLEOTIDE SEQUENCE [LARGE SCALE GENOMIC DNA]</scope>
    <source>
        <strain evidence="12">CBS 130017</strain>
    </source>
</reference>
<gene>
    <name evidence="11" type="ORF">BDV39DRAFT_202681</name>
</gene>
<evidence type="ECO:0000256" key="2">
    <source>
        <dbReference type="ARBA" id="ARBA00010928"/>
    </source>
</evidence>
<evidence type="ECO:0000256" key="5">
    <source>
        <dbReference type="ARBA" id="ARBA00049194"/>
    </source>
</evidence>
<name>A0A5N6X931_9EURO</name>
<evidence type="ECO:0000259" key="10">
    <source>
        <dbReference type="Pfam" id="PF22725"/>
    </source>
</evidence>
<dbReference type="Pfam" id="PF00171">
    <property type="entry name" value="Aldedh"/>
    <property type="match status" value="1"/>
</dbReference>
<dbReference type="InterPro" id="IPR036291">
    <property type="entry name" value="NAD(P)-bd_dom_sf"/>
</dbReference>
<feature type="domain" description="GFO/IDH/MocA-like oxidoreductase" evidence="10">
    <location>
        <begin position="342"/>
        <end position="464"/>
    </location>
</feature>
<evidence type="ECO:0000256" key="1">
    <source>
        <dbReference type="ARBA" id="ARBA00009986"/>
    </source>
</evidence>
<organism evidence="11 12">
    <name type="scientific">Aspergillus sergii</name>
    <dbReference type="NCBI Taxonomy" id="1034303"/>
    <lineage>
        <taxon>Eukaryota</taxon>
        <taxon>Fungi</taxon>
        <taxon>Dikarya</taxon>
        <taxon>Ascomycota</taxon>
        <taxon>Pezizomycotina</taxon>
        <taxon>Eurotiomycetes</taxon>
        <taxon>Eurotiomycetidae</taxon>
        <taxon>Eurotiales</taxon>
        <taxon>Aspergillaceae</taxon>
        <taxon>Aspergillus</taxon>
        <taxon>Aspergillus subgen. Circumdati</taxon>
    </lineage>
</organism>
<feature type="active site" evidence="6">
    <location>
        <position position="21"/>
    </location>
</feature>
<dbReference type="EC" id="1.2.1.3" evidence="4"/>
<dbReference type="InterPro" id="IPR055170">
    <property type="entry name" value="GFO_IDH_MocA-like_dom"/>
</dbReference>
<dbReference type="AlphaFoldDB" id="A0A5N6X931"/>
<dbReference type="InterPro" id="IPR016163">
    <property type="entry name" value="Ald_DH_C"/>
</dbReference>
<dbReference type="SUPFAM" id="SSF51735">
    <property type="entry name" value="NAD(P)-binding Rossmann-fold domains"/>
    <property type="match status" value="1"/>
</dbReference>
<evidence type="ECO:0000259" key="8">
    <source>
        <dbReference type="Pfam" id="PF00171"/>
    </source>
</evidence>
<protein>
    <recommendedName>
        <fullName evidence="4">aldehyde dehydrogenase (NAD(+))</fullName>
        <ecNumber evidence="4">1.2.1.3</ecNumber>
    </recommendedName>
</protein>
<evidence type="ECO:0000313" key="11">
    <source>
        <dbReference type="EMBL" id="KAE8329735.1"/>
    </source>
</evidence>
<evidence type="ECO:0000256" key="6">
    <source>
        <dbReference type="PROSITE-ProRule" id="PRU10007"/>
    </source>
</evidence>
<dbReference type="InterPro" id="IPR015590">
    <property type="entry name" value="Aldehyde_DH_dom"/>
</dbReference>
<evidence type="ECO:0000259" key="9">
    <source>
        <dbReference type="Pfam" id="PF01408"/>
    </source>
</evidence>
<sequence>MTGRAIMQAAAKSNLKTVSLELGGKSPLLVFDDADLPATAAAAVKSITFNSGQICTASSRVYVQKGAADTFKGLIAEIMRNLCLGDPNASSTNMGPQADSKQAASVAQFLEAGAKGGQALVGGKPAFEAGENFIHPTVFSDIPDKSKLDAEEIFGPVMVLHEFETEKEAVRRANDTEYGLYVSVFTKDVSRAMRVARALEAGNVGVNCTSPDGAYELPFGGWKGSGIGYQKGSAAVMEWTQGNDLVWGQKHLAPYGVSLYPSFEEMLDSCPGVQAVVIASATPFHQPQTIECIKRGIHVLCEKPVAATASGVKEILKVSEMHPGVKVMVGFMRRFDDNYLDALSRVQRGEIGQPLIVRSQAYDVLDTSPTYKKYLHDSAGIFLDATIHDIDLALSFLGPNVRPKAVWAVGLTAYHTELAGKNDADNVAGICEFYEGRIAFFYNSRTSPRGFDNQTEIVGTEGKIAINLLCRQNRLEVVDKEGIKIEPDTRSRV</sequence>
<dbReference type="Gene3D" id="3.40.309.10">
    <property type="entry name" value="Aldehyde Dehydrogenase, Chain A, domain 2"/>
    <property type="match status" value="1"/>
</dbReference>
<dbReference type="PROSITE" id="PS00687">
    <property type="entry name" value="ALDEHYDE_DEHYDR_GLU"/>
    <property type="match status" value="1"/>
</dbReference>
<dbReference type="Pfam" id="PF22725">
    <property type="entry name" value="GFO_IDH_MocA_C3"/>
    <property type="match status" value="1"/>
</dbReference>
<dbReference type="GO" id="GO:0000166">
    <property type="term" value="F:nucleotide binding"/>
    <property type="evidence" value="ECO:0007669"/>
    <property type="project" value="InterPro"/>
</dbReference>
<evidence type="ECO:0000313" key="12">
    <source>
        <dbReference type="Proteomes" id="UP000325945"/>
    </source>
</evidence>
<dbReference type="Pfam" id="PF01408">
    <property type="entry name" value="GFO_IDH_MocA"/>
    <property type="match status" value="1"/>
</dbReference>
<dbReference type="InterPro" id="IPR016161">
    <property type="entry name" value="Ald_DH/histidinol_DH"/>
</dbReference>
<dbReference type="FunFam" id="3.40.309.10:FF:000012">
    <property type="entry name" value="Betaine aldehyde dehydrogenase"/>
    <property type="match status" value="1"/>
</dbReference>
<dbReference type="Gene3D" id="3.40.605.10">
    <property type="entry name" value="Aldehyde Dehydrogenase, Chain A, domain 1"/>
    <property type="match status" value="1"/>
</dbReference>
<proteinExistence type="inferred from homology"/>
<keyword evidence="12" id="KW-1185">Reference proteome</keyword>
<feature type="domain" description="Gfo/Idh/MocA-like oxidoreductase N-terminal" evidence="9">
    <location>
        <begin position="254"/>
        <end position="331"/>
    </location>
</feature>